<reference evidence="2" key="1">
    <citation type="submission" date="2020-10" db="EMBL/GenBank/DDBJ databases">
        <title>The Whole-Genome Sequence of Metschnikowia persimmonesis, a Novel Endophytic Yeast Species Isolated from Medicinal Plant Diospyros kaki Thumb.</title>
        <authorList>
            <person name="Rahmat E."/>
            <person name="Kang Y."/>
        </authorList>
    </citation>
    <scope>NUCLEOTIDE SEQUENCE</scope>
    <source>
        <strain evidence="2">KIOM G15050</strain>
    </source>
</reference>
<dbReference type="Proteomes" id="UP000649328">
    <property type="component" value="Unassembled WGS sequence"/>
</dbReference>
<protein>
    <recommendedName>
        <fullName evidence="4">Domain of unknown function WSN domain-containing protein</fullName>
    </recommendedName>
</protein>
<gene>
    <name evidence="2" type="ORF">HF325_002237</name>
</gene>
<dbReference type="AlphaFoldDB" id="A0A8H7GUQ4"/>
<feature type="signal peptide" evidence="1">
    <location>
        <begin position="1"/>
        <end position="21"/>
    </location>
</feature>
<evidence type="ECO:0000313" key="3">
    <source>
        <dbReference type="Proteomes" id="UP000649328"/>
    </source>
</evidence>
<keyword evidence="3" id="KW-1185">Reference proteome</keyword>
<dbReference type="EMBL" id="JACBPP010000003">
    <property type="protein sequence ID" value="KAF8002992.1"/>
    <property type="molecule type" value="Genomic_DNA"/>
</dbReference>
<evidence type="ECO:0008006" key="4">
    <source>
        <dbReference type="Google" id="ProtNLM"/>
    </source>
</evidence>
<name>A0A8H7GUQ4_9ASCO</name>
<proteinExistence type="predicted"/>
<organism evidence="2 3">
    <name type="scientific">Metschnikowia pulcherrima</name>
    <dbReference type="NCBI Taxonomy" id="27326"/>
    <lineage>
        <taxon>Eukaryota</taxon>
        <taxon>Fungi</taxon>
        <taxon>Dikarya</taxon>
        <taxon>Ascomycota</taxon>
        <taxon>Saccharomycotina</taxon>
        <taxon>Pichiomycetes</taxon>
        <taxon>Metschnikowiaceae</taxon>
        <taxon>Metschnikowia</taxon>
    </lineage>
</organism>
<comment type="caution">
    <text evidence="2">The sequence shown here is derived from an EMBL/GenBank/DDBJ whole genome shotgun (WGS) entry which is preliminary data.</text>
</comment>
<feature type="chain" id="PRO_5034553465" description="Domain of unknown function WSN domain-containing protein" evidence="1">
    <location>
        <begin position="22"/>
        <end position="430"/>
    </location>
</feature>
<accession>A0A8H7GUQ4</accession>
<evidence type="ECO:0000313" key="2">
    <source>
        <dbReference type="EMBL" id="KAF8002992.1"/>
    </source>
</evidence>
<sequence length="430" mass="49865">MFFINFKALAVALMMIAFGDAQVLPRLIDARNLAPQKSFSNIKRSFYDPSQINSDFGYTEQFPKLKSQMTTLQTTISDLLSSGYQVSDYQIDHFKDQINELTYSVLLQRAISTTQRNELLKSADKSYSLIADFSNLKLPNKYPTASENDKFVFHEINHALTSIKSDVLSLLYGEKEDSKQVSISIDSIMERVRPIRKNLSMYYTEYDSDYRRAVVLENFISDVATFIITGPDPYRVPFGVNLILAQQSKGHLEELRDVLSHVSCSETSSSEFESFIKIFKAELRLLAKFEFVNGKISLEIDSLLRQIRDEFHRLKLDSQYIEEVVILRMTIRFQRTLNSVDHVLHQIGVQRILDGIRPGQKPKSYIRFDTPLTFYLLSFTDFHKEFLAWNLKDSDDKRRVDEMIRSVRLKLKEAKGLGKVLPKQSFWDEF</sequence>
<evidence type="ECO:0000256" key="1">
    <source>
        <dbReference type="SAM" id="SignalP"/>
    </source>
</evidence>
<keyword evidence="1" id="KW-0732">Signal</keyword>
<dbReference type="OrthoDB" id="10603992at2759"/>